<feature type="compositionally biased region" description="Basic residues" evidence="1">
    <location>
        <begin position="23"/>
        <end position="37"/>
    </location>
</feature>
<dbReference type="EC" id="4.1.3.16" evidence="2"/>
<protein>
    <submittedName>
        <fullName evidence="2">4-hydroxy-2-oxoglutarate aldolase @ 2-dehydro-3-deoxyphosphogluconate aldolase</fullName>
        <ecNumber evidence="2">4.1.2.14</ecNumber>
        <ecNumber evidence="2">4.1.3.16</ecNumber>
    </submittedName>
</protein>
<feature type="compositionally biased region" description="Basic residues" evidence="1">
    <location>
        <begin position="177"/>
        <end position="197"/>
    </location>
</feature>
<organism evidence="2">
    <name type="scientific">uncultured Rubrobacteraceae bacterium</name>
    <dbReference type="NCBI Taxonomy" id="349277"/>
    <lineage>
        <taxon>Bacteria</taxon>
        <taxon>Bacillati</taxon>
        <taxon>Actinomycetota</taxon>
        <taxon>Rubrobacteria</taxon>
        <taxon>Rubrobacterales</taxon>
        <taxon>Rubrobacteraceae</taxon>
        <taxon>environmental samples</taxon>
    </lineage>
</organism>
<evidence type="ECO:0000256" key="1">
    <source>
        <dbReference type="SAM" id="MobiDB-lite"/>
    </source>
</evidence>
<feature type="compositionally biased region" description="Basic and acidic residues" evidence="1">
    <location>
        <begin position="38"/>
        <end position="57"/>
    </location>
</feature>
<feature type="compositionally biased region" description="Basic residues" evidence="1">
    <location>
        <begin position="107"/>
        <end position="118"/>
    </location>
</feature>
<feature type="non-terminal residue" evidence="2">
    <location>
        <position position="1"/>
    </location>
</feature>
<dbReference type="EC" id="4.1.2.14" evidence="2"/>
<gene>
    <name evidence="2" type="ORF">AVDCRST_MAG82-394</name>
</gene>
<feature type="compositionally biased region" description="Basic and acidic residues" evidence="1">
    <location>
        <begin position="119"/>
        <end position="133"/>
    </location>
</feature>
<dbReference type="GO" id="GO:0008700">
    <property type="term" value="F:(R,S)-4-hydroxy-2-oxoglutarate aldolase activity"/>
    <property type="evidence" value="ECO:0007669"/>
    <property type="project" value="UniProtKB-EC"/>
</dbReference>
<accession>A0A6J4P4H1</accession>
<evidence type="ECO:0000313" key="2">
    <source>
        <dbReference type="EMBL" id="CAA9404454.1"/>
    </source>
</evidence>
<dbReference type="GO" id="GO:0008675">
    <property type="term" value="F:2-dehydro-3-deoxy-phosphogluconate aldolase activity"/>
    <property type="evidence" value="ECO:0007669"/>
    <property type="project" value="UniProtKB-EC"/>
</dbReference>
<feature type="region of interest" description="Disordered" evidence="1">
    <location>
        <begin position="1"/>
        <end position="135"/>
    </location>
</feature>
<feature type="non-terminal residue" evidence="2">
    <location>
        <position position="223"/>
    </location>
</feature>
<feature type="region of interest" description="Disordered" evidence="1">
    <location>
        <begin position="166"/>
        <end position="223"/>
    </location>
</feature>
<dbReference type="AlphaFoldDB" id="A0A6J4P4H1"/>
<feature type="compositionally biased region" description="Basic residues" evidence="1">
    <location>
        <begin position="60"/>
        <end position="70"/>
    </location>
</feature>
<keyword evidence="2" id="KW-0456">Lyase</keyword>
<dbReference type="EMBL" id="CADCVA010000056">
    <property type="protein sequence ID" value="CAA9404454.1"/>
    <property type="molecule type" value="Genomic_DNA"/>
</dbReference>
<name>A0A6J4P4H1_9ACTN</name>
<sequence>GQAGNPERHRRTRAADRFACPGPRRRPAGGRCPRRGRRSGDRDHLLDPRRGVRDCGRQTKLWRRGARGHGHVGDSRPGGRGRGGRRLILSQPRFRRRGGRIDASHQPARHGRCPHAHRGHDEGRTGERGRDEAVPGFSRKPLLSALPAGPVPRRSFHADRRGLCRQRGGLAGGGGHRGGRGRRTCLGRRHQLRRLRRDPREGAALSDGDPPGEGRCGTKGISM</sequence>
<proteinExistence type="predicted"/>
<reference evidence="2" key="1">
    <citation type="submission" date="2020-02" db="EMBL/GenBank/DDBJ databases">
        <authorList>
            <person name="Meier V. D."/>
        </authorList>
    </citation>
    <scope>NUCLEOTIDE SEQUENCE</scope>
    <source>
        <strain evidence="2">AVDCRST_MAG82</strain>
    </source>
</reference>